<dbReference type="InterPro" id="IPR029063">
    <property type="entry name" value="SAM-dependent_MTases_sf"/>
</dbReference>
<comment type="caution">
    <text evidence="3">The sequence shown here is derived from an EMBL/GenBank/DDBJ whole genome shotgun (WGS) entry which is preliminary data.</text>
</comment>
<evidence type="ECO:0000313" key="4">
    <source>
        <dbReference type="Proteomes" id="UP000766246"/>
    </source>
</evidence>
<dbReference type="EMBL" id="SVER01000004">
    <property type="protein sequence ID" value="MBE5918703.1"/>
    <property type="molecule type" value="Genomic_DNA"/>
</dbReference>
<dbReference type="SUPFAM" id="SSF53335">
    <property type="entry name" value="S-adenosyl-L-methionine-dependent methyltransferases"/>
    <property type="match status" value="1"/>
</dbReference>
<protein>
    <submittedName>
        <fullName evidence="3">Class I SAM-dependent methyltransferase</fullName>
    </submittedName>
</protein>
<dbReference type="InterPro" id="IPR007213">
    <property type="entry name" value="Ppm1/Ppm2/Tcmp"/>
</dbReference>
<dbReference type="Pfam" id="PF04072">
    <property type="entry name" value="LCM"/>
    <property type="match status" value="1"/>
</dbReference>
<keyword evidence="2" id="KW-0808">Transferase</keyword>
<name>A0A927U9D6_9FIRM</name>
<dbReference type="Gene3D" id="3.40.50.150">
    <property type="entry name" value="Vaccinia Virus protein VP39"/>
    <property type="match status" value="1"/>
</dbReference>
<dbReference type="PANTHER" id="PTHR43619">
    <property type="entry name" value="S-ADENOSYL-L-METHIONINE-DEPENDENT METHYLTRANSFERASE YKTD-RELATED"/>
    <property type="match status" value="1"/>
</dbReference>
<dbReference type="InterPro" id="IPR016874">
    <property type="entry name" value="TcmP-like"/>
</dbReference>
<sequence>MYNGKKYHIEKNTVQETLIIPLYGRKVCSEHFPNLFKDPEAERICGMLDYDFAEKGKKMESAAGLFGALEVAQRQYDLAWEVKDYLKKNPKASVVNLGCGLDDTFRKCDNGKCKGYNIDMPDVIAVRNELLPESDRERNLAFDLNDEAWMDEIDCSNGAVLFASGVFYYFKTDDVKALFQKMAKRFPGAVLVFDCCNRRGAKMMTKTWLKEAGISEVDAFFSLEDKDELRNWSGDFADVSAKSYMRGYRDIYKDVSLFHKLMIKFCDGLVKMQIIKVTFK</sequence>
<proteinExistence type="predicted"/>
<gene>
    <name evidence="3" type="ORF">E7272_02560</name>
</gene>
<organism evidence="3 4">
    <name type="scientific">Pseudobutyrivibrio ruminis</name>
    <dbReference type="NCBI Taxonomy" id="46206"/>
    <lineage>
        <taxon>Bacteria</taxon>
        <taxon>Bacillati</taxon>
        <taxon>Bacillota</taxon>
        <taxon>Clostridia</taxon>
        <taxon>Lachnospirales</taxon>
        <taxon>Lachnospiraceae</taxon>
        <taxon>Pseudobutyrivibrio</taxon>
    </lineage>
</organism>
<keyword evidence="1 3" id="KW-0489">Methyltransferase</keyword>
<evidence type="ECO:0000256" key="1">
    <source>
        <dbReference type="ARBA" id="ARBA00022603"/>
    </source>
</evidence>
<dbReference type="AlphaFoldDB" id="A0A927U9D6"/>
<dbReference type="GO" id="GO:0032259">
    <property type="term" value="P:methylation"/>
    <property type="evidence" value="ECO:0007669"/>
    <property type="project" value="UniProtKB-KW"/>
</dbReference>
<dbReference type="PANTHER" id="PTHR43619:SF2">
    <property type="entry name" value="S-ADENOSYL-L-METHIONINE-DEPENDENT METHYLTRANSFERASES SUPERFAMILY PROTEIN"/>
    <property type="match status" value="1"/>
</dbReference>
<dbReference type="GO" id="GO:0008168">
    <property type="term" value="F:methyltransferase activity"/>
    <property type="evidence" value="ECO:0007669"/>
    <property type="project" value="UniProtKB-KW"/>
</dbReference>
<dbReference type="PIRSF" id="PIRSF028177">
    <property type="entry name" value="Polyketide_synth_Omtfrase_TcmP"/>
    <property type="match status" value="1"/>
</dbReference>
<dbReference type="Proteomes" id="UP000766246">
    <property type="component" value="Unassembled WGS sequence"/>
</dbReference>
<accession>A0A927U9D6</accession>
<evidence type="ECO:0000313" key="3">
    <source>
        <dbReference type="EMBL" id="MBE5918703.1"/>
    </source>
</evidence>
<reference evidence="3" key="1">
    <citation type="submission" date="2019-04" db="EMBL/GenBank/DDBJ databases">
        <title>Evolution of Biomass-Degrading Anaerobic Consortia Revealed by Metagenomics.</title>
        <authorList>
            <person name="Peng X."/>
        </authorList>
    </citation>
    <scope>NUCLEOTIDE SEQUENCE</scope>
    <source>
        <strain evidence="3">SIG311</strain>
    </source>
</reference>
<evidence type="ECO:0000256" key="2">
    <source>
        <dbReference type="ARBA" id="ARBA00022679"/>
    </source>
</evidence>